<feature type="compositionally biased region" description="Polar residues" evidence="9">
    <location>
        <begin position="74"/>
        <end position="90"/>
    </location>
</feature>
<dbReference type="GO" id="GO:0000428">
    <property type="term" value="C:DNA-directed RNA polymerase complex"/>
    <property type="evidence" value="ECO:0007669"/>
    <property type="project" value="UniProtKB-KW"/>
</dbReference>
<dbReference type="InterPro" id="IPR007046">
    <property type="entry name" value="RNA_pol_sigma_54_core-bd"/>
</dbReference>
<dbReference type="GO" id="GO:0016987">
    <property type="term" value="F:sigma factor activity"/>
    <property type="evidence" value="ECO:0007669"/>
    <property type="project" value="UniProtKB-KW"/>
</dbReference>
<sequence>MQFQRPVLKQEMKLKMSPQLLQSISLLALPLQNLKLKIKEEVEKNPALEYVNENQSLSYDEIVDKKKEDFDPFENSSDSGYTQTKWQGNDNSKRQFMEGTISRSESLQEHMVSQLHLQPIGEREREIGELLIYNLDNNGFYIEEPELLVKSDELELMKKVRHLVRQLDPVGTCVRDYIESLKVQAEIDGRYPPGTLEVIENYLELLNRGKISDIAKKTGLSEDDIDDILYYIRFLDPFPGREYSIETPSYIIPDLIVKKREGDYFLTINEEEIPILQINSYFEELSKDENKEGEDKEVNRFVNSAVRDAKWFMNTINLWNSTLLKTARAIVDFQRDFFRKGPKYLVPLTLKDIAREIDMNESTVSRITRGKYIQTEWGVFELKYFFTNAVSSGNSKTAVKEIIKEIIEENKSGKKLSDQKISDLLQMRGINIARRTVAKYRKELDIMPSFRR</sequence>
<evidence type="ECO:0000256" key="4">
    <source>
        <dbReference type="ARBA" id="ARBA00022695"/>
    </source>
</evidence>
<keyword evidence="7" id="KW-0238">DNA-binding</keyword>
<dbReference type="GO" id="GO:0003677">
    <property type="term" value="F:DNA binding"/>
    <property type="evidence" value="ECO:0007669"/>
    <property type="project" value="UniProtKB-KW"/>
</dbReference>
<name>A0A841RJ24_9SPIO</name>
<evidence type="ECO:0000259" key="10">
    <source>
        <dbReference type="Pfam" id="PF04552"/>
    </source>
</evidence>
<dbReference type="Gene3D" id="1.10.10.1330">
    <property type="entry name" value="RNA polymerase sigma-54 factor, core-binding domain"/>
    <property type="match status" value="1"/>
</dbReference>
<dbReference type="AlphaFoldDB" id="A0A841RJ24"/>
<dbReference type="GO" id="GO:0001216">
    <property type="term" value="F:DNA-binding transcription activator activity"/>
    <property type="evidence" value="ECO:0007669"/>
    <property type="project" value="InterPro"/>
</dbReference>
<dbReference type="PROSITE" id="PS50044">
    <property type="entry name" value="SIGMA54_3"/>
    <property type="match status" value="1"/>
</dbReference>
<dbReference type="GO" id="GO:0016779">
    <property type="term" value="F:nucleotidyltransferase activity"/>
    <property type="evidence" value="ECO:0007669"/>
    <property type="project" value="UniProtKB-KW"/>
</dbReference>
<dbReference type="InterPro" id="IPR000394">
    <property type="entry name" value="RNA_pol_sigma_54"/>
</dbReference>
<keyword evidence="6" id="KW-0731">Sigma factor</keyword>
<dbReference type="EMBL" id="JACHGJ010000011">
    <property type="protein sequence ID" value="MBB6482302.1"/>
    <property type="molecule type" value="Genomic_DNA"/>
</dbReference>
<keyword evidence="3" id="KW-0808">Transferase</keyword>
<dbReference type="Pfam" id="PF04552">
    <property type="entry name" value="Sigma54_DBD"/>
    <property type="match status" value="1"/>
</dbReference>
<evidence type="ECO:0000256" key="5">
    <source>
        <dbReference type="ARBA" id="ARBA00023015"/>
    </source>
</evidence>
<comment type="caution">
    <text evidence="12">The sequence shown here is derived from an EMBL/GenBank/DDBJ whole genome shotgun (WGS) entry which is preliminary data.</text>
</comment>
<accession>A0A841RJ24</accession>
<keyword evidence="13" id="KW-1185">Reference proteome</keyword>
<evidence type="ECO:0000256" key="1">
    <source>
        <dbReference type="ARBA" id="ARBA00008798"/>
    </source>
</evidence>
<evidence type="ECO:0000256" key="3">
    <source>
        <dbReference type="ARBA" id="ARBA00022679"/>
    </source>
</evidence>
<dbReference type="InterPro" id="IPR007634">
    <property type="entry name" value="RNA_pol_sigma_54_DNA-bd"/>
</dbReference>
<protein>
    <submittedName>
        <fullName evidence="12">RNA polymerase sigma-54 factor</fullName>
    </submittedName>
</protein>
<reference evidence="12 13" key="1">
    <citation type="submission" date="2020-08" db="EMBL/GenBank/DDBJ databases">
        <title>Genomic Encyclopedia of Type Strains, Phase IV (KMG-IV): sequencing the most valuable type-strain genomes for metagenomic binning, comparative biology and taxonomic classification.</title>
        <authorList>
            <person name="Goeker M."/>
        </authorList>
    </citation>
    <scope>NUCLEOTIDE SEQUENCE [LARGE SCALE GENOMIC DNA]</scope>
    <source>
        <strain evidence="12 13">DSM 2461</strain>
    </source>
</reference>
<keyword evidence="4" id="KW-0548">Nucleotidyltransferase</keyword>
<dbReference type="Pfam" id="PF00309">
    <property type="entry name" value="Sigma54_AID"/>
    <property type="match status" value="1"/>
</dbReference>
<keyword evidence="2" id="KW-0240">DNA-directed RNA polymerase</keyword>
<dbReference type="Gene3D" id="1.10.10.60">
    <property type="entry name" value="Homeodomain-like"/>
    <property type="match status" value="1"/>
</dbReference>
<keyword evidence="5" id="KW-0805">Transcription regulation</keyword>
<gene>
    <name evidence="12" type="ORF">HNR50_003995</name>
</gene>
<evidence type="ECO:0000256" key="9">
    <source>
        <dbReference type="SAM" id="MobiDB-lite"/>
    </source>
</evidence>
<dbReference type="PANTHER" id="PTHR32248">
    <property type="entry name" value="RNA POLYMERASE SIGMA-54 FACTOR"/>
    <property type="match status" value="1"/>
</dbReference>
<evidence type="ECO:0000256" key="7">
    <source>
        <dbReference type="ARBA" id="ARBA00023125"/>
    </source>
</evidence>
<dbReference type="PIRSF" id="PIRSF000774">
    <property type="entry name" value="RpoN"/>
    <property type="match status" value="1"/>
</dbReference>
<comment type="similarity">
    <text evidence="1">Belongs to the sigma-54 factor family.</text>
</comment>
<feature type="region of interest" description="Disordered" evidence="9">
    <location>
        <begin position="69"/>
        <end position="92"/>
    </location>
</feature>
<feature type="domain" description="RNA polymerase sigma factor 54 core-binding" evidence="11">
    <location>
        <begin position="97"/>
        <end position="281"/>
    </location>
</feature>
<dbReference type="PROSITE" id="PS00718">
    <property type="entry name" value="SIGMA54_2"/>
    <property type="match status" value="1"/>
</dbReference>
<keyword evidence="8" id="KW-0804">Transcription</keyword>
<evidence type="ECO:0000259" key="11">
    <source>
        <dbReference type="Pfam" id="PF04963"/>
    </source>
</evidence>
<dbReference type="Proteomes" id="UP000587760">
    <property type="component" value="Unassembled WGS sequence"/>
</dbReference>
<evidence type="ECO:0000256" key="8">
    <source>
        <dbReference type="ARBA" id="ARBA00023163"/>
    </source>
</evidence>
<organism evidence="12 13">
    <name type="scientific">Spirochaeta isovalerica</name>
    <dbReference type="NCBI Taxonomy" id="150"/>
    <lineage>
        <taxon>Bacteria</taxon>
        <taxon>Pseudomonadati</taxon>
        <taxon>Spirochaetota</taxon>
        <taxon>Spirochaetia</taxon>
        <taxon>Spirochaetales</taxon>
        <taxon>Spirochaetaceae</taxon>
        <taxon>Spirochaeta</taxon>
    </lineage>
</organism>
<dbReference type="InterPro" id="IPR038709">
    <property type="entry name" value="RpoN_core-bd_sf"/>
</dbReference>
<proteinExistence type="inferred from homology"/>
<dbReference type="PANTHER" id="PTHR32248:SF4">
    <property type="entry name" value="RNA POLYMERASE SIGMA-54 FACTOR"/>
    <property type="match status" value="1"/>
</dbReference>
<feature type="domain" description="RNA polymerase sigma factor 54 DNA-binding" evidence="10">
    <location>
        <begin position="301"/>
        <end position="452"/>
    </location>
</feature>
<dbReference type="NCBIfam" id="TIGR02395">
    <property type="entry name" value="rpoN_sigma"/>
    <property type="match status" value="1"/>
</dbReference>
<evidence type="ECO:0000256" key="6">
    <source>
        <dbReference type="ARBA" id="ARBA00023082"/>
    </source>
</evidence>
<dbReference type="Pfam" id="PF04963">
    <property type="entry name" value="Sigma54_CBD"/>
    <property type="match status" value="1"/>
</dbReference>
<evidence type="ECO:0000256" key="2">
    <source>
        <dbReference type="ARBA" id="ARBA00022478"/>
    </source>
</evidence>
<evidence type="ECO:0000313" key="13">
    <source>
        <dbReference type="Proteomes" id="UP000587760"/>
    </source>
</evidence>
<evidence type="ECO:0000313" key="12">
    <source>
        <dbReference type="EMBL" id="MBB6482302.1"/>
    </source>
</evidence>
<dbReference type="GO" id="GO:0006352">
    <property type="term" value="P:DNA-templated transcription initiation"/>
    <property type="evidence" value="ECO:0007669"/>
    <property type="project" value="InterPro"/>
</dbReference>
<dbReference type="PRINTS" id="PR00045">
    <property type="entry name" value="SIGMA54FCT"/>
</dbReference>
<dbReference type="RefSeq" id="WP_184748539.1">
    <property type="nucleotide sequence ID" value="NZ_JACHGJ010000011.1"/>
</dbReference>